<dbReference type="EMBL" id="MDER01000081">
    <property type="protein sequence ID" value="ODP26672.1"/>
    <property type="molecule type" value="Genomic_DNA"/>
</dbReference>
<name>A0A1E3KYN2_9BACL</name>
<reference evidence="1 2" key="1">
    <citation type="submission" date="2016-08" db="EMBL/GenBank/DDBJ databases">
        <title>Genome sequencing of Paenibacillus sp. TI45-13ar, isolated from Korean traditional nuruk.</title>
        <authorList>
            <person name="Kim S.-J."/>
        </authorList>
    </citation>
    <scope>NUCLEOTIDE SEQUENCE [LARGE SCALE GENOMIC DNA]</scope>
    <source>
        <strain evidence="1 2">TI45-13ar</strain>
    </source>
</reference>
<keyword evidence="2" id="KW-1185">Reference proteome</keyword>
<proteinExistence type="predicted"/>
<sequence>MTIELSIENVIRSYIQKKQITLKDLAEQTNINRGNMSAAINRNSKKILSIPQLDSLTEVVGFPKGALYDAFFKDFKVSKIDMRRTRKFILACADLKRLDLINQIIEFCYEDRKFITNAFEIAEELYNLEFKDSASILYNSVVKYEFNANSDRLSISYYRLFIIHKDDTELGFKYASQFYPYRLKLPLDLKLDGIVALAYAYGVQNKWSDVDILSEELRVLTQTIYDQELYKDDDFLPARPFVYYFGQSYLMRESMFEFYKEYEKALLWNEKYRDLSWFKDLDEKGKEQVELYTHFAEANLKAIHLKMGDESVVPDYYDSLKNDPTEMTFGIANILEAANKYKFNIDNILADYEEFSQKTYVEKNESKKYTKLFMIQHQANLDYQYAIYLFNSNNHSPGIKKLLQSLHNSVTISNITTAFDCVLVFNGYREYATKEQIIEFNNICKGALTR</sequence>
<evidence type="ECO:0008006" key="3">
    <source>
        <dbReference type="Google" id="ProtNLM"/>
    </source>
</evidence>
<gene>
    <name evidence="1" type="ORF">PTI45_03990</name>
</gene>
<dbReference type="InterPro" id="IPR010982">
    <property type="entry name" value="Lambda_DNA-bd_dom_sf"/>
</dbReference>
<organism evidence="1 2">
    <name type="scientific">Paenibacillus nuruki</name>
    <dbReference type="NCBI Taxonomy" id="1886670"/>
    <lineage>
        <taxon>Bacteria</taxon>
        <taxon>Bacillati</taxon>
        <taxon>Bacillota</taxon>
        <taxon>Bacilli</taxon>
        <taxon>Bacillales</taxon>
        <taxon>Paenibacillaceae</taxon>
        <taxon>Paenibacillus</taxon>
    </lineage>
</organism>
<protein>
    <recommendedName>
        <fullName evidence="3">HTH cro/C1-type domain-containing protein</fullName>
    </recommendedName>
</protein>
<dbReference type="GO" id="GO:0003677">
    <property type="term" value="F:DNA binding"/>
    <property type="evidence" value="ECO:0007669"/>
    <property type="project" value="InterPro"/>
</dbReference>
<dbReference type="SUPFAM" id="SSF47413">
    <property type="entry name" value="lambda repressor-like DNA-binding domains"/>
    <property type="match status" value="1"/>
</dbReference>
<dbReference type="Proteomes" id="UP000094578">
    <property type="component" value="Unassembled WGS sequence"/>
</dbReference>
<evidence type="ECO:0000313" key="1">
    <source>
        <dbReference type="EMBL" id="ODP26672.1"/>
    </source>
</evidence>
<dbReference type="AlphaFoldDB" id="A0A1E3KYN2"/>
<comment type="caution">
    <text evidence="1">The sequence shown here is derived from an EMBL/GenBank/DDBJ whole genome shotgun (WGS) entry which is preliminary data.</text>
</comment>
<dbReference type="RefSeq" id="WP_069329329.1">
    <property type="nucleotide sequence ID" value="NZ_MDER01000081.1"/>
</dbReference>
<accession>A0A1E3KYN2</accession>
<evidence type="ECO:0000313" key="2">
    <source>
        <dbReference type="Proteomes" id="UP000094578"/>
    </source>
</evidence>